<dbReference type="SUPFAM" id="SSF53098">
    <property type="entry name" value="Ribonuclease H-like"/>
    <property type="match status" value="1"/>
</dbReference>
<comment type="subcellular location">
    <subcellularLocation>
        <location evidence="3">Cytoplasm</location>
    </subcellularLocation>
</comment>
<feature type="compositionally biased region" description="Low complexity" evidence="13">
    <location>
        <begin position="174"/>
        <end position="191"/>
    </location>
</feature>
<evidence type="ECO:0000256" key="2">
    <source>
        <dbReference type="ARBA" id="ARBA00004065"/>
    </source>
</evidence>
<feature type="binding site" evidence="11">
    <location>
        <position position="282"/>
    </location>
    <ligand>
        <name>a divalent metal cation</name>
        <dbReference type="ChEBI" id="CHEBI:60240"/>
    </ligand>
</feature>
<comment type="caution">
    <text evidence="15">The sequence shown here is derived from an EMBL/GenBank/DDBJ whole genome shotgun (WGS) entry which is preliminary data.</text>
</comment>
<feature type="domain" description="RNase H type-2" evidence="14">
    <location>
        <begin position="276"/>
        <end position="479"/>
    </location>
</feature>
<evidence type="ECO:0000256" key="12">
    <source>
        <dbReference type="RuleBase" id="RU003515"/>
    </source>
</evidence>
<feature type="compositionally biased region" description="Low complexity" evidence="13">
    <location>
        <begin position="240"/>
        <end position="261"/>
    </location>
</feature>
<reference evidence="15 16" key="1">
    <citation type="journal article" date="2023" name="IScience">
        <title>Expanded male sex-determining region conserved during the evolution of homothallism in the green alga Volvox.</title>
        <authorList>
            <person name="Yamamoto K."/>
            <person name="Matsuzaki R."/>
            <person name="Mahakham W."/>
            <person name="Heman W."/>
            <person name="Sekimoto H."/>
            <person name="Kawachi M."/>
            <person name="Minakuchi Y."/>
            <person name="Toyoda A."/>
            <person name="Nozaki H."/>
        </authorList>
    </citation>
    <scope>NUCLEOTIDE SEQUENCE [LARGE SCALE GENOMIC DNA]</scope>
    <source>
        <strain evidence="15 16">NIES-4468</strain>
    </source>
</reference>
<keyword evidence="10" id="KW-0464">Manganese</keyword>
<sequence>MLSKFKFRNDLRIVVAEVSGHGGHNPAMSSPTRPRSSSHRRATSSAKKLDHSQLRYDEPITGGAEVDTQLTIPAGRSGRNRRADPPPQPQQLQAKLISPVQVWTEGGSRKQLQKKKQLSREAAAVAAEEVLERKVPIAGAGEEVNTEEGAAGERRVKVTSAIAVETRRGRKRAGAATAAASAPDKASQKQKLPFDGYASSGNVVGSHQAGGGDADLNGGKQEGGEKGTAAVDPPAKRPRGPAAKRPGRSGTTTGASTSRPGPSRDMETQLLAQGYVAVGGADEAGRGPLAGPVVAAVVVLPPASGPSWSPPHGLNDSKAMTEEEREAVYEQLTTDPRVIWTVSVVDHEEIDRINILQAALGAMRQSAVQLLQQQQQQQPVLDFLLVDGNRMPKGLPVPAQTVVKGDAKVSCIAAASCIAKVTRDRLMLKLDKQYPQYGFAQHKGYGVPAHMEAIRKHGPSAVHRRSFEPVKSMTGWSREAALAAEAAEAASANPKQNATVGSTGGAEPAEAVVNNGPGKAVRGRRDRPSKREPEGGGEGGAPGGANPPSPPRAISRRGRPRTAG</sequence>
<keyword evidence="9 11" id="KW-0378">Hydrolase</keyword>
<keyword evidence="8 11" id="KW-0255">Endonuclease</keyword>
<dbReference type="InterPro" id="IPR001352">
    <property type="entry name" value="RNase_HII/HIII"/>
</dbReference>
<gene>
    <name evidence="15" type="ORF">VaNZ11_009971</name>
</gene>
<evidence type="ECO:0000256" key="6">
    <source>
        <dbReference type="ARBA" id="ARBA00022722"/>
    </source>
</evidence>
<evidence type="ECO:0000256" key="1">
    <source>
        <dbReference type="ARBA" id="ARBA00000077"/>
    </source>
</evidence>
<evidence type="ECO:0000256" key="8">
    <source>
        <dbReference type="ARBA" id="ARBA00022759"/>
    </source>
</evidence>
<feature type="binding site" evidence="11">
    <location>
        <position position="387"/>
    </location>
    <ligand>
        <name>a divalent metal cation</name>
        <dbReference type="ChEBI" id="CHEBI:60240"/>
    </ligand>
</feature>
<comment type="function">
    <text evidence="2 12">Endonuclease that specifically degrades the RNA of RNA-DNA hybrids.</text>
</comment>
<feature type="compositionally biased region" description="Basic residues" evidence="13">
    <location>
        <begin position="554"/>
        <end position="564"/>
    </location>
</feature>
<keyword evidence="16" id="KW-1185">Reference proteome</keyword>
<evidence type="ECO:0000256" key="13">
    <source>
        <dbReference type="SAM" id="MobiDB-lite"/>
    </source>
</evidence>
<comment type="similarity">
    <text evidence="4 12">Belongs to the RNase HII family.</text>
</comment>
<evidence type="ECO:0000256" key="10">
    <source>
        <dbReference type="ARBA" id="ARBA00023211"/>
    </source>
</evidence>
<evidence type="ECO:0000256" key="4">
    <source>
        <dbReference type="ARBA" id="ARBA00007383"/>
    </source>
</evidence>
<evidence type="ECO:0000256" key="9">
    <source>
        <dbReference type="ARBA" id="ARBA00022801"/>
    </source>
</evidence>
<dbReference type="InterPro" id="IPR036397">
    <property type="entry name" value="RNaseH_sf"/>
</dbReference>
<evidence type="ECO:0000313" key="15">
    <source>
        <dbReference type="EMBL" id="GLI66232.1"/>
    </source>
</evidence>
<dbReference type="PANTHER" id="PTHR10954:SF23">
    <property type="entry name" value="RIBONUCLEASE"/>
    <property type="match status" value="1"/>
</dbReference>
<feature type="binding site" evidence="11">
    <location>
        <position position="283"/>
    </location>
    <ligand>
        <name>a divalent metal cation</name>
        <dbReference type="ChEBI" id="CHEBI:60240"/>
    </ligand>
</feature>
<dbReference type="Gene3D" id="3.30.420.10">
    <property type="entry name" value="Ribonuclease H-like superfamily/Ribonuclease H"/>
    <property type="match status" value="1"/>
</dbReference>
<evidence type="ECO:0000313" key="16">
    <source>
        <dbReference type="Proteomes" id="UP001165090"/>
    </source>
</evidence>
<comment type="catalytic activity">
    <reaction evidence="1 11 12">
        <text>Endonucleolytic cleavage to 5'-phosphomonoester.</text>
        <dbReference type="EC" id="3.1.26.4"/>
    </reaction>
</comment>
<keyword evidence="6 11" id="KW-0540">Nuclease</keyword>
<accession>A0ABQ5SA67</accession>
<dbReference type="InterPro" id="IPR012337">
    <property type="entry name" value="RNaseH-like_sf"/>
</dbReference>
<evidence type="ECO:0000256" key="3">
    <source>
        <dbReference type="ARBA" id="ARBA00004496"/>
    </source>
</evidence>
<feature type="region of interest" description="Disordered" evidence="13">
    <location>
        <begin position="18"/>
        <end position="92"/>
    </location>
</feature>
<evidence type="ECO:0000256" key="5">
    <source>
        <dbReference type="ARBA" id="ARBA00022490"/>
    </source>
</evidence>
<dbReference type="PANTHER" id="PTHR10954">
    <property type="entry name" value="RIBONUCLEASE H2 SUBUNIT A"/>
    <property type="match status" value="1"/>
</dbReference>
<dbReference type="Pfam" id="PF01351">
    <property type="entry name" value="RNase_HII"/>
    <property type="match status" value="1"/>
</dbReference>
<dbReference type="HAMAP" id="MF_00052_B">
    <property type="entry name" value="RNase_HII_B"/>
    <property type="match status" value="1"/>
</dbReference>
<dbReference type="PROSITE" id="PS51975">
    <property type="entry name" value="RNASE_H_2"/>
    <property type="match status" value="1"/>
</dbReference>
<keyword evidence="7 11" id="KW-0479">Metal-binding</keyword>
<proteinExistence type="inferred from homology"/>
<feature type="compositionally biased region" description="Basic and acidic residues" evidence="13">
    <location>
        <begin position="47"/>
        <end position="58"/>
    </location>
</feature>
<evidence type="ECO:0000259" key="14">
    <source>
        <dbReference type="PROSITE" id="PS51975"/>
    </source>
</evidence>
<evidence type="ECO:0000256" key="11">
    <source>
        <dbReference type="PROSITE-ProRule" id="PRU01319"/>
    </source>
</evidence>
<protein>
    <recommendedName>
        <fullName evidence="12">Ribonuclease</fullName>
        <ecNumber evidence="12">3.1.26.4</ecNumber>
    </recommendedName>
</protein>
<feature type="region of interest" description="Disordered" evidence="13">
    <location>
        <begin position="166"/>
        <end position="265"/>
    </location>
</feature>
<dbReference type="CDD" id="cd07182">
    <property type="entry name" value="RNase_HII_bacteria_HII_like"/>
    <property type="match status" value="1"/>
</dbReference>
<comment type="cofactor">
    <cofactor evidence="11">
        <name>Mn(2+)</name>
        <dbReference type="ChEBI" id="CHEBI:29035"/>
    </cofactor>
    <cofactor evidence="11">
        <name>Mg(2+)</name>
        <dbReference type="ChEBI" id="CHEBI:18420"/>
    </cofactor>
    <text evidence="11">Manganese or magnesium. Binds 1 divalent metal ion per monomer in the absence of substrate. May bind a second metal ion after substrate binding.</text>
</comment>
<dbReference type="NCBIfam" id="NF000595">
    <property type="entry name" value="PRK00015.1-3"/>
    <property type="match status" value="1"/>
</dbReference>
<dbReference type="EC" id="3.1.26.4" evidence="12"/>
<dbReference type="Proteomes" id="UP001165090">
    <property type="component" value="Unassembled WGS sequence"/>
</dbReference>
<dbReference type="EMBL" id="BSDZ01000028">
    <property type="protein sequence ID" value="GLI66232.1"/>
    <property type="molecule type" value="Genomic_DNA"/>
</dbReference>
<name>A0ABQ5SA67_9CHLO</name>
<feature type="region of interest" description="Disordered" evidence="13">
    <location>
        <begin position="487"/>
        <end position="564"/>
    </location>
</feature>
<dbReference type="InterPro" id="IPR022898">
    <property type="entry name" value="RNase_HII"/>
</dbReference>
<dbReference type="InterPro" id="IPR024567">
    <property type="entry name" value="RNase_HII/HIII_dom"/>
</dbReference>
<organism evidence="15 16">
    <name type="scientific">Volvox africanus</name>
    <dbReference type="NCBI Taxonomy" id="51714"/>
    <lineage>
        <taxon>Eukaryota</taxon>
        <taxon>Viridiplantae</taxon>
        <taxon>Chlorophyta</taxon>
        <taxon>core chlorophytes</taxon>
        <taxon>Chlorophyceae</taxon>
        <taxon>CS clade</taxon>
        <taxon>Chlamydomonadales</taxon>
        <taxon>Volvocaceae</taxon>
        <taxon>Volvox</taxon>
    </lineage>
</organism>
<keyword evidence="5" id="KW-0963">Cytoplasm</keyword>
<evidence type="ECO:0000256" key="7">
    <source>
        <dbReference type="ARBA" id="ARBA00022723"/>
    </source>
</evidence>